<proteinExistence type="predicted"/>
<dbReference type="PROSITE" id="PS51257">
    <property type="entry name" value="PROKAR_LIPOPROTEIN"/>
    <property type="match status" value="1"/>
</dbReference>
<evidence type="ECO:0000259" key="2">
    <source>
        <dbReference type="Pfam" id="PF07833"/>
    </source>
</evidence>
<dbReference type="Proteomes" id="UP001236559">
    <property type="component" value="Unassembled WGS sequence"/>
</dbReference>
<accession>A0ABU0AUU6</accession>
<dbReference type="SUPFAM" id="SSF55383">
    <property type="entry name" value="Copper amine oxidase, domain N"/>
    <property type="match status" value="1"/>
</dbReference>
<reference evidence="3 4" key="1">
    <citation type="submission" date="2023-07" db="EMBL/GenBank/DDBJ databases">
        <title>Genomic Encyclopedia of Type Strains, Phase IV (KMG-IV): sequencing the most valuable type-strain genomes for metagenomic binning, comparative biology and taxonomic classification.</title>
        <authorList>
            <person name="Goeker M."/>
        </authorList>
    </citation>
    <scope>NUCLEOTIDE SEQUENCE [LARGE SCALE GENOMIC DNA]</scope>
    <source>
        <strain evidence="3 4">DSM 22616</strain>
    </source>
</reference>
<name>A0ABU0AUU6_9FIRM</name>
<dbReference type="Pfam" id="PF07833">
    <property type="entry name" value="Cu_amine_oxidN1"/>
    <property type="match status" value="1"/>
</dbReference>
<keyword evidence="4" id="KW-1185">Reference proteome</keyword>
<feature type="signal peptide" evidence="1">
    <location>
        <begin position="1"/>
        <end position="19"/>
    </location>
</feature>
<feature type="domain" description="Copper amine oxidase-like N-terminal" evidence="2">
    <location>
        <begin position="348"/>
        <end position="447"/>
    </location>
</feature>
<sequence length="464" mass="52512">MRKKIILVFSLIMTMLLTACTPNMQAFLGVSQKLNAWEATKQSGKVEVEVEAFDKSANKKVKVEIPAKFEGISQKEKAQMSIEYDLSNFKKLLQEDESAPEIKVPDKFKVEIFVDGNKIYVDKAAFKTLADLSGKKMDIKEDYVLLDASEDKKEMDPSYDKLMEYSKSGEFTADLIKFTDQALKGFKPSKDIEIKGNTYKYEASLEEILKDANAGLNIVAKNWDKASETLIPMLEKMGIKAPKEDIKKAFDNYKENDLTKSLPLDEKALKDSKVEYSLEVKNDNEYETECEIKLVIPELMTMTVESEVNAKREKDVTVQMPTSFKKLSQADLMKLFRADNSPIILVSVEGKMIEFEDQEPVIKNSRTLIPFRGVLENLGAEVNWDQEKKMVTTSLGDKKIEMTIGQETIKVDGKDVKLDVAPMIINNRTMIPLRGVLENLGYKVGFEKVGSEKDGLIYSIDITK</sequence>
<gene>
    <name evidence="3" type="ORF">J2S72_001027</name>
</gene>
<dbReference type="Gene3D" id="3.30.457.10">
    <property type="entry name" value="Copper amine oxidase-like, N-terminal domain"/>
    <property type="match status" value="1"/>
</dbReference>
<evidence type="ECO:0000313" key="3">
    <source>
        <dbReference type="EMBL" id="MDQ0275003.1"/>
    </source>
</evidence>
<evidence type="ECO:0000256" key="1">
    <source>
        <dbReference type="SAM" id="SignalP"/>
    </source>
</evidence>
<dbReference type="InterPro" id="IPR012854">
    <property type="entry name" value="Cu_amine_oxidase-like_N"/>
</dbReference>
<dbReference type="RefSeq" id="WP_307495109.1">
    <property type="nucleotide sequence ID" value="NZ_JAUSTN010000005.1"/>
</dbReference>
<comment type="caution">
    <text evidence="3">The sequence shown here is derived from an EMBL/GenBank/DDBJ whole genome shotgun (WGS) entry which is preliminary data.</text>
</comment>
<dbReference type="InterPro" id="IPR036582">
    <property type="entry name" value="Mao_N_sf"/>
</dbReference>
<keyword evidence="1" id="KW-0732">Signal</keyword>
<protein>
    <recommendedName>
        <fullName evidence="2">Copper amine oxidase-like N-terminal domain-containing protein</fullName>
    </recommendedName>
</protein>
<dbReference type="EMBL" id="JAUSTN010000005">
    <property type="protein sequence ID" value="MDQ0275003.1"/>
    <property type="molecule type" value="Genomic_DNA"/>
</dbReference>
<organism evidence="3 4">
    <name type="scientific">Peptoniphilus koenoeneniae</name>
    <dbReference type="NCBI Taxonomy" id="507751"/>
    <lineage>
        <taxon>Bacteria</taxon>
        <taxon>Bacillati</taxon>
        <taxon>Bacillota</taxon>
        <taxon>Tissierellia</taxon>
        <taxon>Tissierellales</taxon>
        <taxon>Peptoniphilaceae</taxon>
        <taxon>Peptoniphilus</taxon>
    </lineage>
</organism>
<feature type="chain" id="PRO_5046824312" description="Copper amine oxidase-like N-terminal domain-containing protein" evidence="1">
    <location>
        <begin position="20"/>
        <end position="464"/>
    </location>
</feature>
<evidence type="ECO:0000313" key="4">
    <source>
        <dbReference type="Proteomes" id="UP001236559"/>
    </source>
</evidence>